<feature type="transmembrane region" description="Helical" evidence="6">
    <location>
        <begin position="148"/>
        <end position="168"/>
    </location>
</feature>
<dbReference type="PANTHER" id="PTHR43243:SF4">
    <property type="entry name" value="CATIONIC AMINO ACID TRANSPORTER 4"/>
    <property type="match status" value="1"/>
</dbReference>
<dbReference type="Gene3D" id="1.20.1740.10">
    <property type="entry name" value="Amino acid/polyamine transporter I"/>
    <property type="match status" value="1"/>
</dbReference>
<dbReference type="RefSeq" id="WP_204776689.1">
    <property type="nucleotide sequence ID" value="NZ_JACJJQ010000027.1"/>
</dbReference>
<evidence type="ECO:0000256" key="5">
    <source>
        <dbReference type="ARBA" id="ARBA00023136"/>
    </source>
</evidence>
<dbReference type="InterPro" id="IPR002293">
    <property type="entry name" value="AA/rel_permease1"/>
</dbReference>
<feature type="transmembrane region" description="Helical" evidence="6">
    <location>
        <begin position="296"/>
        <end position="319"/>
    </location>
</feature>
<comment type="caution">
    <text evidence="7">The sequence shown here is derived from an EMBL/GenBank/DDBJ whole genome shotgun (WGS) entry which is preliminary data.</text>
</comment>
<feature type="transmembrane region" description="Helical" evidence="6">
    <location>
        <begin position="350"/>
        <end position="367"/>
    </location>
</feature>
<dbReference type="EMBL" id="JACJJQ010000027">
    <property type="protein sequence ID" value="MBM6754376.1"/>
    <property type="molecule type" value="Genomic_DNA"/>
</dbReference>
<feature type="transmembrane region" description="Helical" evidence="6">
    <location>
        <begin position="252"/>
        <end position="276"/>
    </location>
</feature>
<dbReference type="Proteomes" id="UP000776629">
    <property type="component" value="Unassembled WGS sequence"/>
</dbReference>
<gene>
    <name evidence="7" type="ORF">H5993_06350</name>
</gene>
<organism evidence="7 8">
    <name type="scientific">Limosilactobacillus alvi</name>
    <dbReference type="NCBI Taxonomy" id="990412"/>
    <lineage>
        <taxon>Bacteria</taxon>
        <taxon>Bacillati</taxon>
        <taxon>Bacillota</taxon>
        <taxon>Bacilli</taxon>
        <taxon>Lactobacillales</taxon>
        <taxon>Lactobacillaceae</taxon>
        <taxon>Limosilactobacillus</taxon>
    </lineage>
</organism>
<dbReference type="PIRSF" id="PIRSF006060">
    <property type="entry name" value="AA_transporter"/>
    <property type="match status" value="1"/>
</dbReference>
<sequence>MNNKVDINHLLRSISAKPEEERTLSLFDLSILGIGAMIGTGILVLTGVVAATDAGPGVVFSFLIAALASGLIGMCYAELSTTIPNSGSAYIYAWVTMGQFMGFLAGWTLIGVYITTTATVANGWTGYFQSFLEEIGVHLPQALLTNPASGGMVNLPALLMTLLITFILTRGTSESKFLNNALVVVKIAIILLFIVVSVRDVNPAHWHPFLPYGTSGVMSGASAVFFTFLGFDALATSAEDARHVQKNLPRAIIISLIVSTTLYIIVSLVMTGVVTYKDLNVSEAMATVLLIKGHTVTAEIISAGAILGIMAVVYAFVYAGANVTMAMSRSNFLPSAWAKVSDKYQSPNRALWINGIMAAILAGFVNLRKLALIANVGSLTVFALISLVVILLRKQHPNLEHPFKVPLGNIIPILSVIICIALLFNISLDAWLTYLAWLAFGIIFYFTYARQHIM</sequence>
<evidence type="ECO:0000256" key="1">
    <source>
        <dbReference type="ARBA" id="ARBA00004141"/>
    </source>
</evidence>
<evidence type="ECO:0000256" key="3">
    <source>
        <dbReference type="ARBA" id="ARBA00022692"/>
    </source>
</evidence>
<proteinExistence type="predicted"/>
<feature type="transmembrane region" description="Helical" evidence="6">
    <location>
        <begin position="210"/>
        <end position="231"/>
    </location>
</feature>
<name>A0ABS2EQ85_9LACO</name>
<keyword evidence="4 6" id="KW-1133">Transmembrane helix</keyword>
<comment type="subcellular location">
    <subcellularLocation>
        <location evidence="1">Membrane</location>
        <topology evidence="1">Multi-pass membrane protein</topology>
    </subcellularLocation>
</comment>
<feature type="transmembrane region" description="Helical" evidence="6">
    <location>
        <begin position="430"/>
        <end position="448"/>
    </location>
</feature>
<feature type="transmembrane region" description="Helical" evidence="6">
    <location>
        <begin position="405"/>
        <end position="424"/>
    </location>
</feature>
<reference evidence="7 8" key="1">
    <citation type="journal article" date="2021" name="Sci. Rep.">
        <title>The distribution of antibiotic resistance genes in chicken gut microbiota commensals.</title>
        <authorList>
            <person name="Juricova H."/>
            <person name="Matiasovicova J."/>
            <person name="Kubasova T."/>
            <person name="Cejkova D."/>
            <person name="Rychlik I."/>
        </authorList>
    </citation>
    <scope>NUCLEOTIDE SEQUENCE [LARGE SCALE GENOMIC DNA]</scope>
    <source>
        <strain evidence="7 8">An810</strain>
    </source>
</reference>
<evidence type="ECO:0000313" key="8">
    <source>
        <dbReference type="Proteomes" id="UP000776629"/>
    </source>
</evidence>
<dbReference type="Pfam" id="PF13520">
    <property type="entry name" value="AA_permease_2"/>
    <property type="match status" value="1"/>
</dbReference>
<keyword evidence="8" id="KW-1185">Reference proteome</keyword>
<keyword evidence="2" id="KW-0813">Transport</keyword>
<feature type="transmembrane region" description="Helical" evidence="6">
    <location>
        <begin position="89"/>
        <end position="114"/>
    </location>
</feature>
<protein>
    <submittedName>
        <fullName evidence="7">Amino acid permease</fullName>
    </submittedName>
</protein>
<evidence type="ECO:0000256" key="4">
    <source>
        <dbReference type="ARBA" id="ARBA00022989"/>
    </source>
</evidence>
<keyword evidence="3 6" id="KW-0812">Transmembrane</keyword>
<feature type="transmembrane region" description="Helical" evidence="6">
    <location>
        <begin position="180"/>
        <end position="198"/>
    </location>
</feature>
<feature type="transmembrane region" description="Helical" evidence="6">
    <location>
        <begin position="373"/>
        <end position="393"/>
    </location>
</feature>
<keyword evidence="5 6" id="KW-0472">Membrane</keyword>
<dbReference type="PANTHER" id="PTHR43243">
    <property type="entry name" value="INNER MEMBRANE TRANSPORTER YGJI-RELATED"/>
    <property type="match status" value="1"/>
</dbReference>
<evidence type="ECO:0000256" key="2">
    <source>
        <dbReference type="ARBA" id="ARBA00022448"/>
    </source>
</evidence>
<accession>A0ABS2EQ85</accession>
<evidence type="ECO:0000313" key="7">
    <source>
        <dbReference type="EMBL" id="MBM6754376.1"/>
    </source>
</evidence>
<feature type="transmembrane region" description="Helical" evidence="6">
    <location>
        <begin position="57"/>
        <end position="77"/>
    </location>
</feature>
<evidence type="ECO:0000256" key="6">
    <source>
        <dbReference type="SAM" id="Phobius"/>
    </source>
</evidence>
<feature type="transmembrane region" description="Helical" evidence="6">
    <location>
        <begin position="26"/>
        <end position="51"/>
    </location>
</feature>